<evidence type="ECO:0000313" key="5">
    <source>
        <dbReference type="EMBL" id="QJA81407.1"/>
    </source>
</evidence>
<reference evidence="3" key="1">
    <citation type="submission" date="2020-03" db="EMBL/GenBank/DDBJ databases">
        <title>The deep terrestrial virosphere.</title>
        <authorList>
            <person name="Holmfeldt K."/>
            <person name="Nilsson E."/>
            <person name="Simone D."/>
            <person name="Lopez-Fernandez M."/>
            <person name="Wu X."/>
            <person name="de Brujin I."/>
            <person name="Lundin D."/>
            <person name="Andersson A."/>
            <person name="Bertilsson S."/>
            <person name="Dopson M."/>
        </authorList>
    </citation>
    <scope>NUCLEOTIDE SEQUENCE</scope>
    <source>
        <strain evidence="5">MM415A00538</strain>
        <strain evidence="4">MM415B01762</strain>
        <strain evidence="3">TM448A00691</strain>
        <strain evidence="6">TM448B04544</strain>
    </source>
</reference>
<protein>
    <submittedName>
        <fullName evidence="3">Putative terminase</fullName>
    </submittedName>
</protein>
<dbReference type="AlphaFoldDB" id="A0A6H1ZJ50"/>
<dbReference type="EMBL" id="MT144045">
    <property type="protein sequence ID" value="QJA47502.1"/>
    <property type="molecule type" value="Genomic_DNA"/>
</dbReference>
<name>A0A6H1ZJ50_9ZZZZ</name>
<dbReference type="Gene3D" id="3.40.50.300">
    <property type="entry name" value="P-loop containing nucleotide triphosphate hydrolases"/>
    <property type="match status" value="1"/>
</dbReference>
<gene>
    <name evidence="5" type="ORF">MM415A00538_0005</name>
    <name evidence="4" type="ORF">MM415B01762_0004</name>
    <name evidence="3" type="ORF">TM448A00691_0019</name>
    <name evidence="6" type="ORF">TM448B04544_0005</name>
</gene>
<organism evidence="3">
    <name type="scientific">viral metagenome</name>
    <dbReference type="NCBI Taxonomy" id="1070528"/>
    <lineage>
        <taxon>unclassified sequences</taxon>
        <taxon>metagenomes</taxon>
        <taxon>organismal metagenomes</taxon>
    </lineage>
</organism>
<proteinExistence type="predicted"/>
<evidence type="ECO:0000313" key="4">
    <source>
        <dbReference type="EMBL" id="QJA56942.1"/>
    </source>
</evidence>
<sequence length="535" mass="63160">MMDTNVHIDIDKERQKCKDDFFYFINMILIPLCPGGEFKYSNAEHFHQMFRLLLAEENFTLSDFGEYHLATENPYHNRKLGLLPRYHGKSRIGTIAYSMWKLFKNPDLRILIISETWDNARDMLKMIKDLYFEISMCRDTDMHYIWEIMGDWEQKGSWTQDKITVAPRVRKGTDPSIMTAGIEKEVTSKHFDLVICDDLLGETNTKTKEQLKKSVQHFSSLTEVGDIDSNMITEYIIWGTTWDYGDLYALILNKMKSRYDILKLRCWDDATNEKPTKTLFPEKFPLEFLKQVYKDKMMLGDAEGFYKQYLNDPLPRTTQIFKQDYIQFFEFSEVEHRKLTVVITVDPALSENEWSDYTAIVATGIDQQGRRYVLDYYKFQESDPAQVVANIIRMAKRYWQNKTHTLYTVGIERGALKNTLEPHLQKFASWMPYDALEHMNQSKAHRIINSLQPFVATKRLFIQRWMADLFDQMVRFPKSNVERDVLDALAYHVQLVPVWENPSEFHEPIPTTDKMFWEKVGVKVEHPQPQEIALP</sequence>
<dbReference type="Pfam" id="PF17289">
    <property type="entry name" value="Terminase_6C"/>
    <property type="match status" value="1"/>
</dbReference>
<evidence type="ECO:0000313" key="3">
    <source>
        <dbReference type="EMBL" id="QJA47502.1"/>
    </source>
</evidence>
<dbReference type="EMBL" id="MT145089">
    <property type="protein sequence ID" value="QJI03450.1"/>
    <property type="molecule type" value="Genomic_DNA"/>
</dbReference>
<evidence type="ECO:0000259" key="2">
    <source>
        <dbReference type="Pfam" id="PF17289"/>
    </source>
</evidence>
<dbReference type="EMBL" id="MT141246">
    <property type="protein sequence ID" value="QJA56942.1"/>
    <property type="molecule type" value="Genomic_DNA"/>
</dbReference>
<dbReference type="InterPro" id="IPR027417">
    <property type="entry name" value="P-loop_NTPase"/>
</dbReference>
<evidence type="ECO:0000313" key="6">
    <source>
        <dbReference type="EMBL" id="QJI03450.1"/>
    </source>
</evidence>
<accession>A0A6H1ZJ50</accession>
<dbReference type="InterPro" id="IPR035421">
    <property type="entry name" value="Terminase_6C"/>
</dbReference>
<keyword evidence="1" id="KW-1188">Viral release from host cell</keyword>
<feature type="domain" description="Terminase large subunit gp17-like C-terminal" evidence="2">
    <location>
        <begin position="343"/>
        <end position="491"/>
    </location>
</feature>
<dbReference type="EMBL" id="MT142458">
    <property type="protein sequence ID" value="QJA81407.1"/>
    <property type="molecule type" value="Genomic_DNA"/>
</dbReference>
<dbReference type="Gene3D" id="3.30.420.240">
    <property type="match status" value="1"/>
</dbReference>
<evidence type="ECO:0000256" key="1">
    <source>
        <dbReference type="ARBA" id="ARBA00022612"/>
    </source>
</evidence>